<feature type="domain" description="MacB-like periplasmic core" evidence="8">
    <location>
        <begin position="22"/>
        <end position="247"/>
    </location>
</feature>
<dbReference type="GO" id="GO:0098797">
    <property type="term" value="C:plasma membrane protein complex"/>
    <property type="evidence" value="ECO:0007669"/>
    <property type="project" value="TreeGrafter"/>
</dbReference>
<evidence type="ECO:0000256" key="3">
    <source>
        <dbReference type="ARBA" id="ARBA00022692"/>
    </source>
</evidence>
<evidence type="ECO:0000256" key="5">
    <source>
        <dbReference type="ARBA" id="ARBA00023136"/>
    </source>
</evidence>
<gene>
    <name evidence="9" type="ORF">METZ01_LOCUS35021</name>
</gene>
<feature type="transmembrane region" description="Helical" evidence="6">
    <location>
        <begin position="331"/>
        <end position="352"/>
    </location>
</feature>
<dbReference type="InterPro" id="IPR051447">
    <property type="entry name" value="Lipoprotein-release_system"/>
</dbReference>
<dbReference type="GO" id="GO:0044874">
    <property type="term" value="P:lipoprotein localization to outer membrane"/>
    <property type="evidence" value="ECO:0007669"/>
    <property type="project" value="TreeGrafter"/>
</dbReference>
<feature type="transmembrane region" description="Helical" evidence="6">
    <location>
        <begin position="383"/>
        <end position="403"/>
    </location>
</feature>
<evidence type="ECO:0000256" key="6">
    <source>
        <dbReference type="SAM" id="Phobius"/>
    </source>
</evidence>
<dbReference type="InterPro" id="IPR003838">
    <property type="entry name" value="ABC3_permease_C"/>
</dbReference>
<reference evidence="9" key="1">
    <citation type="submission" date="2018-05" db="EMBL/GenBank/DDBJ databases">
        <authorList>
            <person name="Lanie J.A."/>
            <person name="Ng W.-L."/>
            <person name="Kazmierczak K.M."/>
            <person name="Andrzejewski T.M."/>
            <person name="Davidsen T.M."/>
            <person name="Wayne K.J."/>
            <person name="Tettelin H."/>
            <person name="Glass J.I."/>
            <person name="Rusch D."/>
            <person name="Podicherti R."/>
            <person name="Tsui H.-C.T."/>
            <person name="Winkler M.E."/>
        </authorList>
    </citation>
    <scope>NUCLEOTIDE SEQUENCE</scope>
</reference>
<name>A0A381QWR1_9ZZZZ</name>
<comment type="subcellular location">
    <subcellularLocation>
        <location evidence="1">Cell membrane</location>
        <topology evidence="1">Multi-pass membrane protein</topology>
    </subcellularLocation>
</comment>
<dbReference type="PANTHER" id="PTHR30489">
    <property type="entry name" value="LIPOPROTEIN-RELEASING SYSTEM TRANSMEMBRANE PROTEIN LOLE"/>
    <property type="match status" value="1"/>
</dbReference>
<dbReference type="EMBL" id="UINC01001494">
    <property type="protein sequence ID" value="SUZ82167.1"/>
    <property type="molecule type" value="Genomic_DNA"/>
</dbReference>
<protein>
    <recommendedName>
        <fullName evidence="10">ABC3 transporter permease protein domain-containing protein</fullName>
    </recommendedName>
</protein>
<evidence type="ECO:0008006" key="10">
    <source>
        <dbReference type="Google" id="ProtNLM"/>
    </source>
</evidence>
<evidence type="ECO:0000259" key="7">
    <source>
        <dbReference type="Pfam" id="PF02687"/>
    </source>
</evidence>
<accession>A0A381QWR1</accession>
<evidence type="ECO:0000256" key="1">
    <source>
        <dbReference type="ARBA" id="ARBA00004651"/>
    </source>
</evidence>
<organism evidence="9">
    <name type="scientific">marine metagenome</name>
    <dbReference type="NCBI Taxonomy" id="408172"/>
    <lineage>
        <taxon>unclassified sequences</taxon>
        <taxon>metagenomes</taxon>
        <taxon>ecological metagenomes</taxon>
    </lineage>
</organism>
<evidence type="ECO:0000256" key="2">
    <source>
        <dbReference type="ARBA" id="ARBA00022475"/>
    </source>
</evidence>
<evidence type="ECO:0000256" key="4">
    <source>
        <dbReference type="ARBA" id="ARBA00022989"/>
    </source>
</evidence>
<keyword evidence="3 6" id="KW-0812">Transmembrane</keyword>
<feature type="transmembrane region" description="Helical" evidence="6">
    <location>
        <begin position="20"/>
        <end position="42"/>
    </location>
</feature>
<evidence type="ECO:0000259" key="8">
    <source>
        <dbReference type="Pfam" id="PF12704"/>
    </source>
</evidence>
<keyword evidence="4 6" id="KW-1133">Transmembrane helix</keyword>
<sequence>MAHERLWWRVAWRNLWRNRLRTLITASGLAFGYLGAVLVVGVSDGMMVELIENGTRLMLGEVQVHSEDYLPERNMHHTIGGYEGTDLEIFISRITSQEEVSAAAPRVYGGGLLSSGEETQAALLMGVDPDREPRVTTLLSRLVSGRTLVAGANEILVGDEMAEQLGAVLGDEIVVVAPSSDGSLGNDLFTLVGILDTGIPAIDQNYALLALPDLQFLMAMGPPRIHEVVITVGNAKDSPRIAGALREFLSDSELPVQVSSWTDLRPELAEMVSLMDASHFIIVIVIFGMAAFGVANTMLIGTFERRREFAVMRALGTAPIGIGRTVVYEGIVLGVISLIAGALITWPILVWWHNSPIDLTTVISGFSVAGAQWRPVLRVEYSVQAPIVAALGLFLTSILAAMYPAWKATRVPPADALAD</sequence>
<proteinExistence type="predicted"/>
<keyword evidence="2" id="KW-1003">Cell membrane</keyword>
<dbReference type="Pfam" id="PF02687">
    <property type="entry name" value="FtsX"/>
    <property type="match status" value="1"/>
</dbReference>
<dbReference type="InterPro" id="IPR025857">
    <property type="entry name" value="MacB_PCD"/>
</dbReference>
<feature type="domain" description="ABC3 transporter permease C-terminal" evidence="7">
    <location>
        <begin position="281"/>
        <end position="413"/>
    </location>
</feature>
<dbReference type="AlphaFoldDB" id="A0A381QWR1"/>
<keyword evidence="5 6" id="KW-0472">Membrane</keyword>
<dbReference type="PANTHER" id="PTHR30489:SF0">
    <property type="entry name" value="LIPOPROTEIN-RELEASING SYSTEM TRANSMEMBRANE PROTEIN LOLE"/>
    <property type="match status" value="1"/>
</dbReference>
<dbReference type="Pfam" id="PF12704">
    <property type="entry name" value="MacB_PCD"/>
    <property type="match status" value="1"/>
</dbReference>
<feature type="transmembrane region" description="Helical" evidence="6">
    <location>
        <begin position="280"/>
        <end position="303"/>
    </location>
</feature>
<evidence type="ECO:0000313" key="9">
    <source>
        <dbReference type="EMBL" id="SUZ82167.1"/>
    </source>
</evidence>